<dbReference type="NCBIfam" id="TIGR03057">
    <property type="entry name" value="xxxLxxG_by_4"/>
    <property type="match status" value="7"/>
</dbReference>
<evidence type="ECO:0000256" key="3">
    <source>
        <dbReference type="ARBA" id="ARBA00022989"/>
    </source>
</evidence>
<dbReference type="Proteomes" id="UP000010445">
    <property type="component" value="Unassembled WGS sequence"/>
</dbReference>
<proteinExistence type="predicted"/>
<dbReference type="HOGENOM" id="CLU_004534_1_1_11"/>
<dbReference type="InterPro" id="IPR017500">
    <property type="entry name" value="Phage_infect_YhgE_N"/>
</dbReference>
<dbReference type="SUPFAM" id="SSF58104">
    <property type="entry name" value="Methyl-accepting chemotaxis protein (MCP) signaling domain"/>
    <property type="match status" value="1"/>
</dbReference>
<feature type="domain" description="ABC-2 type transporter transmembrane" evidence="6">
    <location>
        <begin position="475"/>
        <end position="661"/>
    </location>
</feature>
<evidence type="ECO:0000259" key="6">
    <source>
        <dbReference type="Pfam" id="PF12698"/>
    </source>
</evidence>
<dbReference type="PANTHER" id="PTHR43077">
    <property type="entry name" value="TRANSPORT PERMEASE YVFS-RELATED"/>
    <property type="match status" value="1"/>
</dbReference>
<dbReference type="InterPro" id="IPR023908">
    <property type="entry name" value="xxxLxxG_rpt"/>
</dbReference>
<evidence type="ECO:0000256" key="5">
    <source>
        <dbReference type="SAM" id="Phobius"/>
    </source>
</evidence>
<dbReference type="NCBIfam" id="TIGR03061">
    <property type="entry name" value="pip_yhgE_Nterm"/>
    <property type="match status" value="1"/>
</dbReference>
<evidence type="ECO:0000313" key="8">
    <source>
        <dbReference type="Proteomes" id="UP000010445"/>
    </source>
</evidence>
<evidence type="ECO:0000256" key="2">
    <source>
        <dbReference type="ARBA" id="ARBA00022692"/>
    </source>
</evidence>
<evidence type="ECO:0000256" key="4">
    <source>
        <dbReference type="ARBA" id="ARBA00023136"/>
    </source>
</evidence>
<dbReference type="InterPro" id="IPR051328">
    <property type="entry name" value="T7SS_ABC-Transporter"/>
</dbReference>
<keyword evidence="8" id="KW-1185">Reference proteome</keyword>
<dbReference type="PATRIC" id="fig|1035195.3.peg.2192"/>
<dbReference type="EMBL" id="AMEM01000040">
    <property type="protein sequence ID" value="EKX88089.1"/>
    <property type="molecule type" value="Genomic_DNA"/>
</dbReference>
<accession>L1MAR2</accession>
<keyword evidence="2 5" id="KW-0812">Transmembrane</keyword>
<dbReference type="eggNOG" id="COG1511">
    <property type="taxonomic scope" value="Bacteria"/>
</dbReference>
<feature type="transmembrane region" description="Helical" evidence="5">
    <location>
        <begin position="22"/>
        <end position="43"/>
    </location>
</feature>
<feature type="transmembrane region" description="Helical" evidence="5">
    <location>
        <begin position="645"/>
        <end position="664"/>
    </location>
</feature>
<feature type="transmembrane region" description="Helical" evidence="5">
    <location>
        <begin position="588"/>
        <end position="607"/>
    </location>
</feature>
<protein>
    <submittedName>
        <fullName evidence="7">Methyl-accepting chemotaxis protein signaling domain protein</fullName>
    </submittedName>
</protein>
<feature type="domain" description="ABC-2 type transporter transmembrane" evidence="6">
    <location>
        <begin position="26"/>
        <end position="156"/>
    </location>
</feature>
<dbReference type="AlphaFoldDB" id="L1MAR2"/>
<comment type="caution">
    <text evidence="7">The sequence shown here is derived from an EMBL/GenBank/DDBJ whole genome shotgun (WGS) entry which is preliminary data.</text>
</comment>
<name>L1MAR2_9CORY</name>
<reference evidence="7 8" key="1">
    <citation type="submission" date="2012-05" db="EMBL/GenBank/DDBJ databases">
        <authorList>
            <person name="Weinstock G."/>
            <person name="Sodergren E."/>
            <person name="Lobos E.A."/>
            <person name="Fulton L."/>
            <person name="Fulton R."/>
            <person name="Courtney L."/>
            <person name="Fronick C."/>
            <person name="O'Laughlin M."/>
            <person name="Godfrey J."/>
            <person name="Wilson R.M."/>
            <person name="Miner T."/>
            <person name="Farmer C."/>
            <person name="Delehaunty K."/>
            <person name="Cordes M."/>
            <person name="Minx P."/>
            <person name="Tomlinson C."/>
            <person name="Chen J."/>
            <person name="Wollam A."/>
            <person name="Pepin K.H."/>
            <person name="Bhonagiri V."/>
            <person name="Zhang X."/>
            <person name="Suruliraj S."/>
            <person name="Warren W."/>
            <person name="Mitreva M."/>
            <person name="Mardis E.R."/>
            <person name="Wilson R.K."/>
        </authorList>
    </citation>
    <scope>NUCLEOTIDE SEQUENCE [LARGE SCALE GENOMIC DNA]</scope>
    <source>
        <strain evidence="7 8">F0235</strain>
    </source>
</reference>
<feature type="transmembrane region" description="Helical" evidence="5">
    <location>
        <begin position="488"/>
        <end position="505"/>
    </location>
</feature>
<evidence type="ECO:0000256" key="1">
    <source>
        <dbReference type="ARBA" id="ARBA00004141"/>
    </source>
</evidence>
<sequence length="681" mass="71177">MISALTPGTELRRFKRSKLSRIAIAAIVLIPLLYSTLYLWAFWNPFDKINQLPIAFVNADKGAVVNGTPLNAGDKIVDNLKNNDRVSFHFTEHDDAIQGVRDGRYYFAVELTPDFSQAVASPANGDARRAVIQTTYNDSNGYLSTKIGENVMSTMLPVISDQIGTQAIDRVLIGMQTAGGGIEQAADGAGRLHDGATKLNDGLGTASQGVDTLANGSAKVDEKMGELAAGADRLAAGTQQLNDGVTTATASLEQLTQGVDKLHGGVDELAGGATRINDGVQQLTGQLGQVTQAQTATSGEIRNIANSIPDPGVAAQLNDLAARIDAQGLGQNAPATAQLQQLANGTGQLAYQLSDPNAPFRSGFDQLHAGTGQLPGKLGEMQSGVRELNTGTHTLASGAHQLHDEGTTPLASGAARLNGGMGQLRDGSSQLATGSGELATKLNDGAKAVPTWTDKQREGTASVLGGPVSLTSSNDAGSNTFGGGLSPFFLSLSLFIGGIATFMLLRPMQNRAVASGIAPLRAALDGLAPALFIAVLQALVVCVATMLLVGFSPAYPLGLIGFAILVAIMFAAVNQLLNVALGPGPGRVAGMAFLMLQLLSCGGLYPVETEPRFFQILHPIMPMTYSVDGFRQLIYGTLDHRLPQAIVAVLLITAVTVGLTALCARRDRTWTMKRLHPAIKL</sequence>
<organism evidence="7 8">
    <name type="scientific">Corynebacterium durum F0235</name>
    <dbReference type="NCBI Taxonomy" id="1035195"/>
    <lineage>
        <taxon>Bacteria</taxon>
        <taxon>Bacillati</taxon>
        <taxon>Actinomycetota</taxon>
        <taxon>Actinomycetes</taxon>
        <taxon>Mycobacteriales</taxon>
        <taxon>Corynebacteriaceae</taxon>
        <taxon>Corynebacterium</taxon>
    </lineage>
</organism>
<dbReference type="InterPro" id="IPR017501">
    <property type="entry name" value="Phage_infect_YhgE_C"/>
</dbReference>
<gene>
    <name evidence="7" type="ORF">HMPREF9997_02453</name>
</gene>
<dbReference type="RefSeq" id="WP_006062257.1">
    <property type="nucleotide sequence ID" value="NZ_KB290824.1"/>
</dbReference>
<dbReference type="GO" id="GO:0016020">
    <property type="term" value="C:membrane"/>
    <property type="evidence" value="ECO:0007669"/>
    <property type="project" value="UniProtKB-SubCell"/>
</dbReference>
<dbReference type="GO" id="GO:0140359">
    <property type="term" value="F:ABC-type transporter activity"/>
    <property type="evidence" value="ECO:0007669"/>
    <property type="project" value="InterPro"/>
</dbReference>
<dbReference type="NCBIfam" id="TIGR03062">
    <property type="entry name" value="pip_yhgE_Cterm"/>
    <property type="match status" value="1"/>
</dbReference>
<dbReference type="InterPro" id="IPR013525">
    <property type="entry name" value="ABC2_TM"/>
</dbReference>
<dbReference type="OrthoDB" id="9811483at2"/>
<evidence type="ECO:0000313" key="7">
    <source>
        <dbReference type="EMBL" id="EKX88089.1"/>
    </source>
</evidence>
<feature type="transmembrane region" description="Helical" evidence="5">
    <location>
        <begin position="526"/>
        <end position="551"/>
    </location>
</feature>
<keyword evidence="3 5" id="KW-1133">Transmembrane helix</keyword>
<dbReference type="Gene3D" id="3.40.1710.10">
    <property type="entry name" value="abc type-2 transporter like domain"/>
    <property type="match status" value="1"/>
</dbReference>
<comment type="subcellular location">
    <subcellularLocation>
        <location evidence="1">Membrane</location>
        <topology evidence="1">Multi-pass membrane protein</topology>
    </subcellularLocation>
</comment>
<dbReference type="STRING" id="1035195.HMPREF9997_02453"/>
<dbReference type="Gene3D" id="1.10.287.950">
    <property type="entry name" value="Methyl-accepting chemotaxis protein"/>
    <property type="match status" value="1"/>
</dbReference>
<dbReference type="PANTHER" id="PTHR43077:SF10">
    <property type="entry name" value="TRANSPORT PERMEASE PROTEIN"/>
    <property type="match status" value="1"/>
</dbReference>
<dbReference type="Pfam" id="PF12698">
    <property type="entry name" value="ABC2_membrane_3"/>
    <property type="match status" value="2"/>
</dbReference>
<feature type="transmembrane region" description="Helical" evidence="5">
    <location>
        <begin position="557"/>
        <end position="581"/>
    </location>
</feature>
<keyword evidence="4 5" id="KW-0472">Membrane</keyword>